<organism evidence="16 17">
    <name type="scientific">Uncinula necator</name>
    <name type="common">Grape powdery mildew</name>
    <dbReference type="NCBI Taxonomy" id="52586"/>
    <lineage>
        <taxon>Eukaryota</taxon>
        <taxon>Fungi</taxon>
        <taxon>Dikarya</taxon>
        <taxon>Ascomycota</taxon>
        <taxon>Pezizomycotina</taxon>
        <taxon>Leotiomycetes</taxon>
        <taxon>Erysiphales</taxon>
        <taxon>Erysiphaceae</taxon>
        <taxon>Erysiphe</taxon>
    </lineage>
</organism>
<keyword evidence="10 13" id="KW-0496">Mitochondrion</keyword>
<evidence type="ECO:0000256" key="4">
    <source>
        <dbReference type="ARBA" id="ARBA00018116"/>
    </source>
</evidence>
<evidence type="ECO:0000256" key="5">
    <source>
        <dbReference type="ARBA" id="ARBA00022692"/>
    </source>
</evidence>
<dbReference type="EMBL" id="JNVN01000214">
    <property type="protein sequence ID" value="KHJ35890.1"/>
    <property type="molecule type" value="Genomic_DNA"/>
</dbReference>
<keyword evidence="17" id="KW-1185">Reference proteome</keyword>
<dbReference type="HOGENOM" id="CLU_008024_1_2_1"/>
<comment type="subunit">
    <text evidence="3 13">Component of the mitochondrial contact site and cristae organizing system (MICOS) complex.</text>
</comment>
<protein>
    <recommendedName>
        <fullName evidence="4 13">MICOS complex subunit MIC60</fullName>
    </recommendedName>
    <alternativeName>
        <fullName evidence="13">Mitofilin</fullName>
    </alternativeName>
</protein>
<sequence length="654" mass="73379">MLRASLWPSKRLGRCRIPCLNNAGQPWQIISRRNYANEKSLKTKEVPAENNNSELAQNTTSTKGSDRSTIISPDFSSLNSSSLSRAGLPDSKESYQSPRVVPVQKPLGFFRKLVTFTVLFSVLGFSGGVYYSSINDNFHDFFTEYIPFGERAVLYLEELEYRKKFPAISEVSPRDSNSITSIPRHSGVSWRIAEGSTGRHTDATKSDVNLPKPSPEKKKDLANSSGKESIIPPVEEKTPQPQPLSVQNTSSISENVKASDSPEVAPFTVPEVDQPSRFPPESTRIDPIAINDGNEPLVQDLVKIINDIIVVVEADNSNGKFLSTIEKAKTQLSKVGSRILALKEEACKEADAKIQAGKDDFDRAAKELIRRLELEIQTQKADWQEEYQTEREKIHQNYENKLKLELERANELHEHRLRNALLEQSIEMRKEFGKEIQNRVEEERNGRLKNLSELSNTVADLEKLATNWNSVVDYNLKTQQLHVAVEATRMFLEKSEKPRPFLRELVALREIASDDPVVNAAIASINPIAYHQGIPSSAQIIDRFRRVATEVRKAALLPADAGVASHASSYVLSKLLFKKTGQAIGDNVESILTRAESYLEEGNLDLAAREINGLRGWAKTLSRDWLDEVRRVLEVRQALDVIATEARLKSLTVE</sequence>
<dbReference type="Proteomes" id="UP000030854">
    <property type="component" value="Unassembled WGS sequence"/>
</dbReference>
<gene>
    <name evidence="16" type="ORF">EV44_g1677</name>
</gene>
<keyword evidence="8" id="KW-1133">Transmembrane helix</keyword>
<evidence type="ECO:0000256" key="3">
    <source>
        <dbReference type="ARBA" id="ARBA00011875"/>
    </source>
</evidence>
<proteinExistence type="inferred from homology"/>
<comment type="subcellular location">
    <subcellularLocation>
        <location evidence="1 13">Mitochondrion inner membrane</location>
        <topology evidence="1 13">Single-pass membrane protein</topology>
    </subcellularLocation>
</comment>
<evidence type="ECO:0000256" key="7">
    <source>
        <dbReference type="ARBA" id="ARBA00022946"/>
    </source>
</evidence>
<dbReference type="GO" id="GO:0042407">
    <property type="term" value="P:cristae formation"/>
    <property type="evidence" value="ECO:0007669"/>
    <property type="project" value="TreeGrafter"/>
</dbReference>
<keyword evidence="11" id="KW-0472">Membrane</keyword>
<reference evidence="16 17" key="1">
    <citation type="journal article" date="2014" name="BMC Genomics">
        <title>Adaptive genomic structural variation in the grape powdery mildew pathogen, Erysiphe necator.</title>
        <authorList>
            <person name="Jones L."/>
            <person name="Riaz S."/>
            <person name="Morales-Cruz A."/>
            <person name="Amrine K.C."/>
            <person name="McGuire B."/>
            <person name="Gubler W.D."/>
            <person name="Walker M.A."/>
            <person name="Cantu D."/>
        </authorList>
    </citation>
    <scope>NUCLEOTIDE SEQUENCE [LARGE SCALE GENOMIC DNA]</scope>
    <source>
        <strain evidence="17">c</strain>
    </source>
</reference>
<keyword evidence="9 14" id="KW-0175">Coiled coil</keyword>
<dbReference type="OMA" id="RLDHQMQ"/>
<evidence type="ECO:0000256" key="15">
    <source>
        <dbReference type="SAM" id="MobiDB-lite"/>
    </source>
</evidence>
<keyword evidence="7" id="KW-0809">Transit peptide</keyword>
<name>A0A0B1PEZ4_UNCNE</name>
<dbReference type="AlphaFoldDB" id="A0A0B1PEZ4"/>
<dbReference type="STRING" id="52586.A0A0B1PEZ4"/>
<feature type="region of interest" description="Disordered" evidence="15">
    <location>
        <begin position="195"/>
        <end position="262"/>
    </location>
</feature>
<evidence type="ECO:0000256" key="2">
    <source>
        <dbReference type="ARBA" id="ARBA00010877"/>
    </source>
</evidence>
<evidence type="ECO:0000313" key="16">
    <source>
        <dbReference type="EMBL" id="KHJ35890.1"/>
    </source>
</evidence>
<feature type="compositionally biased region" description="Polar residues" evidence="15">
    <location>
        <begin position="49"/>
        <end position="75"/>
    </location>
</feature>
<keyword evidence="5 13" id="KW-0812">Transmembrane</keyword>
<accession>A0A0B1PEZ4</accession>
<evidence type="ECO:0000313" key="17">
    <source>
        <dbReference type="Proteomes" id="UP000030854"/>
    </source>
</evidence>
<feature type="compositionally biased region" description="Polar residues" evidence="15">
    <location>
        <begin position="243"/>
        <end position="258"/>
    </location>
</feature>
<dbReference type="GO" id="GO:0061617">
    <property type="term" value="C:MICOS complex"/>
    <property type="evidence" value="ECO:0007669"/>
    <property type="project" value="TreeGrafter"/>
</dbReference>
<comment type="caution">
    <text evidence="16">The sequence shown here is derived from an EMBL/GenBank/DDBJ whole genome shotgun (WGS) entry which is preliminary data.</text>
</comment>
<keyword evidence="6 13" id="KW-0999">Mitochondrion inner membrane</keyword>
<comment type="similarity">
    <text evidence="2 13">Belongs to the MICOS complex subunit Mic60 family.</text>
</comment>
<evidence type="ECO:0000256" key="13">
    <source>
        <dbReference type="RuleBase" id="RU363000"/>
    </source>
</evidence>
<evidence type="ECO:0000256" key="9">
    <source>
        <dbReference type="ARBA" id="ARBA00023054"/>
    </source>
</evidence>
<evidence type="ECO:0000256" key="1">
    <source>
        <dbReference type="ARBA" id="ARBA00004434"/>
    </source>
</evidence>
<dbReference type="InterPro" id="IPR019133">
    <property type="entry name" value="MIC60"/>
</dbReference>
<evidence type="ECO:0000256" key="6">
    <source>
        <dbReference type="ARBA" id="ARBA00022792"/>
    </source>
</evidence>
<evidence type="ECO:0000256" key="10">
    <source>
        <dbReference type="ARBA" id="ARBA00023128"/>
    </source>
</evidence>
<dbReference type="PANTHER" id="PTHR15415">
    <property type="entry name" value="MITOFILIN"/>
    <property type="match status" value="1"/>
</dbReference>
<dbReference type="PANTHER" id="PTHR15415:SF7">
    <property type="entry name" value="MICOS COMPLEX SUBUNIT MIC60"/>
    <property type="match status" value="1"/>
</dbReference>
<evidence type="ECO:0000256" key="8">
    <source>
        <dbReference type="ARBA" id="ARBA00022989"/>
    </source>
</evidence>
<evidence type="ECO:0000256" key="12">
    <source>
        <dbReference type="ARBA" id="ARBA00025571"/>
    </source>
</evidence>
<feature type="coiled-coil region" evidence="14">
    <location>
        <begin position="395"/>
        <end position="423"/>
    </location>
</feature>
<feature type="region of interest" description="Disordered" evidence="15">
    <location>
        <begin position="40"/>
        <end position="94"/>
    </location>
</feature>
<dbReference type="Pfam" id="PF09731">
    <property type="entry name" value="Mitofilin"/>
    <property type="match status" value="2"/>
</dbReference>
<comment type="function">
    <text evidence="12">Component of the MICOS complex, a large protein complex of the mitochondrial inner membrane that plays crucial roles in the maintenance of crista junctions, inner membrane architecture, and formation of contact sites to the outer membrane. Plays a role in keeping cristae membranes connected to the inner boundary membrane. Also promotes protein import via the mitochondrial intermembrane space assembly (MIA) pathway.</text>
</comment>
<evidence type="ECO:0000256" key="11">
    <source>
        <dbReference type="ARBA" id="ARBA00023136"/>
    </source>
</evidence>
<evidence type="ECO:0000256" key="14">
    <source>
        <dbReference type="SAM" id="Coils"/>
    </source>
</evidence>